<evidence type="ECO:0000256" key="1">
    <source>
        <dbReference type="SAM" id="MobiDB-lite"/>
    </source>
</evidence>
<feature type="compositionally biased region" description="Polar residues" evidence="1">
    <location>
        <begin position="43"/>
        <end position="52"/>
    </location>
</feature>
<name>A0A448ZS55_9STRA</name>
<dbReference type="AlphaFoldDB" id="A0A448ZS55"/>
<feature type="region of interest" description="Disordered" evidence="1">
    <location>
        <begin position="42"/>
        <end position="93"/>
    </location>
</feature>
<feature type="compositionally biased region" description="Polar residues" evidence="1">
    <location>
        <begin position="70"/>
        <end position="84"/>
    </location>
</feature>
<accession>A0A448ZS55</accession>
<gene>
    <name evidence="2" type="ORF">PSNMU_V1.4_AUG-EV-PASAV3_0120200</name>
</gene>
<feature type="compositionally biased region" description="Low complexity" evidence="1">
    <location>
        <begin position="58"/>
        <end position="69"/>
    </location>
</feature>
<evidence type="ECO:0000313" key="3">
    <source>
        <dbReference type="Proteomes" id="UP000291116"/>
    </source>
</evidence>
<keyword evidence="3" id="KW-1185">Reference proteome</keyword>
<reference evidence="2 3" key="1">
    <citation type="submission" date="2019-01" db="EMBL/GenBank/DDBJ databases">
        <authorList>
            <person name="Ferrante I. M."/>
        </authorList>
    </citation>
    <scope>NUCLEOTIDE SEQUENCE [LARGE SCALE GENOMIC DNA]</scope>
    <source>
        <strain evidence="2 3">B856</strain>
    </source>
</reference>
<dbReference type="Proteomes" id="UP000291116">
    <property type="component" value="Unassembled WGS sequence"/>
</dbReference>
<evidence type="ECO:0000313" key="2">
    <source>
        <dbReference type="EMBL" id="VEU44879.1"/>
    </source>
</evidence>
<protein>
    <submittedName>
        <fullName evidence="2">Uncharacterized protein</fullName>
    </submittedName>
</protein>
<dbReference type="EMBL" id="CAACVS010000674">
    <property type="protein sequence ID" value="VEU44879.1"/>
    <property type="molecule type" value="Genomic_DNA"/>
</dbReference>
<feature type="region of interest" description="Disordered" evidence="1">
    <location>
        <begin position="1"/>
        <end position="27"/>
    </location>
</feature>
<proteinExistence type="predicted"/>
<sequence>MAVTVRNNMERTRALQNGETAPSPIALNEYGDCSADEYRMAMGQQQQSNSSGPRRARTANTNPNSTPTNQGLQPSNTVINTNKNSGRRNAGLSNATGQLREAIKQRTSLESELTQMKKLLEEKKKLLAKATKDEQIYNERLALREEQKRMLNDRLNNGWEDEQGMNNNYY</sequence>
<organism evidence="2 3">
    <name type="scientific">Pseudo-nitzschia multistriata</name>
    <dbReference type="NCBI Taxonomy" id="183589"/>
    <lineage>
        <taxon>Eukaryota</taxon>
        <taxon>Sar</taxon>
        <taxon>Stramenopiles</taxon>
        <taxon>Ochrophyta</taxon>
        <taxon>Bacillariophyta</taxon>
        <taxon>Bacillariophyceae</taxon>
        <taxon>Bacillariophycidae</taxon>
        <taxon>Bacillariales</taxon>
        <taxon>Bacillariaceae</taxon>
        <taxon>Pseudo-nitzschia</taxon>
    </lineage>
</organism>
<dbReference type="OrthoDB" id="48347at2759"/>